<dbReference type="Pfam" id="PF07179">
    <property type="entry name" value="SseB"/>
    <property type="match status" value="1"/>
</dbReference>
<dbReference type="EMBL" id="JAUSQW010000001">
    <property type="protein sequence ID" value="MDP9801737.1"/>
    <property type="molecule type" value="Genomic_DNA"/>
</dbReference>
<feature type="domain" description="SseB protein N-terminal" evidence="1">
    <location>
        <begin position="21"/>
        <end position="149"/>
    </location>
</feature>
<sequence>MPIPRDLTGGNPFAGDDGALEPALASAFVTDETHRAKEVVLSLGRVLIPVLPHEHPGRDELGKVVEHEKITVNACGTEDESLVKVPFPGGRDSLAVFSSAEAMRMWNPQARPVPAKIMTVASETLRLEIGLITLDPGLPSQTWIGRSAVVALATRTPWRAPWEDQRIADELNAGLGGEAVVTLKPSAAGATVVELAVGTVSRDDAMVAIASVTSLMENNEYVKARLDAVEIRPVA</sequence>
<gene>
    <name evidence="2" type="ORF">J2S49_001813</name>
</gene>
<accession>A0ABT9NDJ9</accession>
<comment type="caution">
    <text evidence="2">The sequence shown here is derived from an EMBL/GenBank/DDBJ whole genome shotgun (WGS) entry which is preliminary data.</text>
</comment>
<evidence type="ECO:0000313" key="2">
    <source>
        <dbReference type="EMBL" id="MDP9801737.1"/>
    </source>
</evidence>
<evidence type="ECO:0000313" key="3">
    <source>
        <dbReference type="Proteomes" id="UP001235966"/>
    </source>
</evidence>
<dbReference type="RefSeq" id="WP_278060039.1">
    <property type="nucleotide sequence ID" value="NZ_CP121247.1"/>
</dbReference>
<dbReference type="InterPro" id="IPR009839">
    <property type="entry name" value="SseB_N"/>
</dbReference>
<protein>
    <recommendedName>
        <fullName evidence="1">SseB protein N-terminal domain-containing protein</fullName>
    </recommendedName>
</protein>
<keyword evidence="3" id="KW-1185">Reference proteome</keyword>
<organism evidence="2 3">
    <name type="scientific">Arcanobacterium wilhelmae</name>
    <dbReference type="NCBI Taxonomy" id="1803177"/>
    <lineage>
        <taxon>Bacteria</taxon>
        <taxon>Bacillati</taxon>
        <taxon>Actinomycetota</taxon>
        <taxon>Actinomycetes</taxon>
        <taxon>Actinomycetales</taxon>
        <taxon>Actinomycetaceae</taxon>
        <taxon>Arcanobacterium</taxon>
    </lineage>
</organism>
<evidence type="ECO:0000259" key="1">
    <source>
        <dbReference type="Pfam" id="PF07179"/>
    </source>
</evidence>
<name>A0ABT9NDJ9_9ACTO</name>
<reference evidence="2 3" key="1">
    <citation type="submission" date="2023-07" db="EMBL/GenBank/DDBJ databases">
        <title>Sequencing the genomes of 1000 actinobacteria strains.</title>
        <authorList>
            <person name="Klenk H.-P."/>
        </authorList>
    </citation>
    <scope>NUCLEOTIDE SEQUENCE [LARGE SCALE GENOMIC DNA]</scope>
    <source>
        <strain evidence="2 3">DSM 102162</strain>
    </source>
</reference>
<proteinExistence type="predicted"/>
<dbReference type="Proteomes" id="UP001235966">
    <property type="component" value="Unassembled WGS sequence"/>
</dbReference>